<keyword evidence="8 9" id="KW-0472">Membrane</keyword>
<evidence type="ECO:0000313" key="12">
    <source>
        <dbReference type="Proteomes" id="UP000294325"/>
    </source>
</evidence>
<dbReference type="KEGG" id="nwr:E3U44_10625"/>
<dbReference type="PANTHER" id="PTHR30614">
    <property type="entry name" value="MEMBRANE COMPONENT OF AMINO ACID ABC TRANSPORTER"/>
    <property type="match status" value="1"/>
</dbReference>
<dbReference type="InterPro" id="IPR043429">
    <property type="entry name" value="ArtM/GltK/GlnP/TcyL/YhdX-like"/>
</dbReference>
<comment type="similarity">
    <text evidence="2">Belongs to the binding-protein-dependent transport system permease family. HisMQ subfamily.</text>
</comment>
<evidence type="ECO:0000256" key="5">
    <source>
        <dbReference type="ARBA" id="ARBA00022692"/>
    </source>
</evidence>
<keyword evidence="6" id="KW-0029">Amino-acid transport</keyword>
<evidence type="ECO:0000256" key="4">
    <source>
        <dbReference type="ARBA" id="ARBA00022475"/>
    </source>
</evidence>
<keyword evidence="7 9" id="KW-1133">Transmembrane helix</keyword>
<feature type="transmembrane region" description="Helical" evidence="9">
    <location>
        <begin position="12"/>
        <end position="38"/>
    </location>
</feature>
<keyword evidence="3 9" id="KW-0813">Transport</keyword>
<evidence type="ECO:0000256" key="7">
    <source>
        <dbReference type="ARBA" id="ARBA00022989"/>
    </source>
</evidence>
<dbReference type="InterPro" id="IPR014342">
    <property type="entry name" value="Ectoine_EhuC"/>
</dbReference>
<evidence type="ECO:0000259" key="10">
    <source>
        <dbReference type="PROSITE" id="PS50928"/>
    </source>
</evidence>
<dbReference type="InterPro" id="IPR010065">
    <property type="entry name" value="AA_ABC_transptr_permease_3TM"/>
</dbReference>
<dbReference type="PROSITE" id="PS50928">
    <property type="entry name" value="ABC_TM1"/>
    <property type="match status" value="1"/>
</dbReference>
<dbReference type="CDD" id="cd06261">
    <property type="entry name" value="TM_PBP2"/>
    <property type="match status" value="1"/>
</dbReference>
<dbReference type="GO" id="GO:0043190">
    <property type="term" value="C:ATP-binding cassette (ABC) transporter complex"/>
    <property type="evidence" value="ECO:0007669"/>
    <property type="project" value="InterPro"/>
</dbReference>
<dbReference type="PANTHER" id="PTHR30614:SF0">
    <property type="entry name" value="L-CYSTINE TRANSPORT SYSTEM PERMEASE PROTEIN TCYL"/>
    <property type="match status" value="1"/>
</dbReference>
<feature type="transmembrane region" description="Helical" evidence="9">
    <location>
        <begin position="184"/>
        <end position="203"/>
    </location>
</feature>
<dbReference type="NCBIfam" id="TIGR01726">
    <property type="entry name" value="HEQRo_perm_3TM"/>
    <property type="match status" value="1"/>
</dbReference>
<evidence type="ECO:0000256" key="1">
    <source>
        <dbReference type="ARBA" id="ARBA00004429"/>
    </source>
</evidence>
<evidence type="ECO:0000313" key="11">
    <source>
        <dbReference type="EMBL" id="QBQ54919.1"/>
    </source>
</evidence>
<evidence type="ECO:0000256" key="8">
    <source>
        <dbReference type="ARBA" id="ARBA00023136"/>
    </source>
</evidence>
<proteinExistence type="inferred from homology"/>
<dbReference type="GO" id="GO:0022857">
    <property type="term" value="F:transmembrane transporter activity"/>
    <property type="evidence" value="ECO:0007669"/>
    <property type="project" value="InterPro"/>
</dbReference>
<dbReference type="EMBL" id="CP038033">
    <property type="protein sequence ID" value="QBQ54919.1"/>
    <property type="molecule type" value="Genomic_DNA"/>
</dbReference>
<keyword evidence="12" id="KW-1185">Reference proteome</keyword>
<dbReference type="OrthoDB" id="9809799at2"/>
<evidence type="ECO:0000256" key="6">
    <source>
        <dbReference type="ARBA" id="ARBA00022970"/>
    </source>
</evidence>
<name>A0A4P7C037_9GAMM</name>
<dbReference type="Proteomes" id="UP000294325">
    <property type="component" value="Chromosome"/>
</dbReference>
<protein>
    <submittedName>
        <fullName evidence="11">Ectoine/hydroxyectoine ABC transporter permease subunit EhuC</fullName>
    </submittedName>
</protein>
<keyword evidence="5 9" id="KW-0812">Transmembrane</keyword>
<accession>A0A4P7C037</accession>
<sequence length="214" mass="23290">MPPPFDLLPPLLSGLAVTAGLTVGGIIVAAVAAFTAGLAQLSRHWYLRVISIVYIDLFRGTSALVQLFWAYFALPMLGVELSAMATGIWVLGLNIGAYGAEVVRGAIQAVPQEQREAAVALNFTPRQTLWRIIIPQAVPAMLPPFGNLLIELLKSTALVSMITLSELTFQGQMLRASTLRSAEIFALVLVLYFLLAQIIAFIIRRLERKFAVGR</sequence>
<reference evidence="11 12" key="1">
    <citation type="submission" date="2019-03" db="EMBL/GenBank/DDBJ databases">
        <title>The genome sequence of Nitrosococcus wardiae strain D1FHST reveals the archetypal metabolic capacity of ammonia-oxidizing Gammaproteobacteria.</title>
        <authorList>
            <person name="Wang L."/>
            <person name="Lim C.K."/>
            <person name="Hanson T.E."/>
            <person name="Dang H."/>
            <person name="Klotz M.G."/>
        </authorList>
    </citation>
    <scope>NUCLEOTIDE SEQUENCE [LARGE SCALE GENOMIC DNA]</scope>
    <source>
        <strain evidence="11 12">D1FHS</strain>
    </source>
</reference>
<feature type="transmembrane region" description="Helical" evidence="9">
    <location>
        <begin position="81"/>
        <end position="100"/>
    </location>
</feature>
<dbReference type="AlphaFoldDB" id="A0A4P7C037"/>
<gene>
    <name evidence="11" type="primary">ehuC</name>
    <name evidence="11" type="ORF">E3U44_10625</name>
</gene>
<dbReference type="Pfam" id="PF00528">
    <property type="entry name" value="BPD_transp_1"/>
    <property type="match status" value="1"/>
</dbReference>
<feature type="transmembrane region" description="Helical" evidence="9">
    <location>
        <begin position="45"/>
        <end position="69"/>
    </location>
</feature>
<dbReference type="Gene3D" id="1.10.3720.10">
    <property type="entry name" value="MetI-like"/>
    <property type="match status" value="1"/>
</dbReference>
<feature type="domain" description="ABC transmembrane type-1" evidence="10">
    <location>
        <begin position="15"/>
        <end position="200"/>
    </location>
</feature>
<evidence type="ECO:0000256" key="9">
    <source>
        <dbReference type="RuleBase" id="RU363032"/>
    </source>
</evidence>
<organism evidence="11 12">
    <name type="scientific">Nitrosococcus wardiae</name>
    <dbReference type="NCBI Taxonomy" id="1814290"/>
    <lineage>
        <taxon>Bacteria</taxon>
        <taxon>Pseudomonadati</taxon>
        <taxon>Pseudomonadota</taxon>
        <taxon>Gammaproteobacteria</taxon>
        <taxon>Chromatiales</taxon>
        <taxon>Chromatiaceae</taxon>
        <taxon>Nitrosococcus</taxon>
    </lineage>
</organism>
<dbReference type="GO" id="GO:0006865">
    <property type="term" value="P:amino acid transport"/>
    <property type="evidence" value="ECO:0007669"/>
    <property type="project" value="UniProtKB-KW"/>
</dbReference>
<dbReference type="NCBIfam" id="TIGR03004">
    <property type="entry name" value="ectoine_ehuC"/>
    <property type="match status" value="1"/>
</dbReference>
<comment type="subcellular location">
    <subcellularLocation>
        <location evidence="1">Cell inner membrane</location>
        <topology evidence="1">Multi-pass membrane protein</topology>
    </subcellularLocation>
    <subcellularLocation>
        <location evidence="9">Cell membrane</location>
        <topology evidence="9">Multi-pass membrane protein</topology>
    </subcellularLocation>
</comment>
<dbReference type="InterPro" id="IPR035906">
    <property type="entry name" value="MetI-like_sf"/>
</dbReference>
<keyword evidence="4" id="KW-1003">Cell membrane</keyword>
<dbReference type="RefSeq" id="WP_134358133.1">
    <property type="nucleotide sequence ID" value="NZ_CP038033.1"/>
</dbReference>
<evidence type="ECO:0000256" key="2">
    <source>
        <dbReference type="ARBA" id="ARBA00010072"/>
    </source>
</evidence>
<dbReference type="SUPFAM" id="SSF161098">
    <property type="entry name" value="MetI-like"/>
    <property type="match status" value="1"/>
</dbReference>
<evidence type="ECO:0000256" key="3">
    <source>
        <dbReference type="ARBA" id="ARBA00022448"/>
    </source>
</evidence>
<dbReference type="InterPro" id="IPR000515">
    <property type="entry name" value="MetI-like"/>
</dbReference>